<evidence type="ECO:0008006" key="3">
    <source>
        <dbReference type="Google" id="ProtNLM"/>
    </source>
</evidence>
<dbReference type="InterPro" id="IPR009267">
    <property type="entry name" value="NTP_transf_6"/>
</dbReference>
<dbReference type="RefSeq" id="WP_002540704.1">
    <property type="nucleotide sequence ID" value="NZ_ANFM02000034.1"/>
</dbReference>
<dbReference type="AlphaFoldDB" id="R1GPW0"/>
<dbReference type="PANTHER" id="PTHR39166">
    <property type="entry name" value="BLL1166 PROTEIN"/>
    <property type="match status" value="1"/>
</dbReference>
<protein>
    <recommendedName>
        <fullName evidence="3">Nitrate reductase</fullName>
    </recommendedName>
</protein>
<gene>
    <name evidence="1" type="ORF">D515_03050</name>
</gene>
<dbReference type="EMBL" id="ANFM02000034">
    <property type="protein sequence ID" value="EOD78268.1"/>
    <property type="molecule type" value="Genomic_DNA"/>
</dbReference>
<evidence type="ECO:0000313" key="1">
    <source>
        <dbReference type="EMBL" id="EOD78268.1"/>
    </source>
</evidence>
<comment type="caution">
    <text evidence="1">The sequence shown here is derived from an EMBL/GenBank/DDBJ whole genome shotgun (WGS) entry which is preliminary data.</text>
</comment>
<reference evidence="1 2" key="1">
    <citation type="journal article" date="2014" name="PLoS ONE">
        <title>Grimontia indica AK16(T), sp. nov., Isolated from a Seawater Sample Reports the Presence of Pathogenic Genes Similar to Vibrio Genus.</title>
        <authorList>
            <person name="Singh A."/>
            <person name="Vaidya B."/>
            <person name="Khatri I."/>
            <person name="Srinivas T.N."/>
            <person name="Subramanian S."/>
            <person name="Korpole S."/>
            <person name="Pinnaka A.K."/>
        </authorList>
    </citation>
    <scope>NUCLEOTIDE SEQUENCE [LARGE SCALE GENOMIC DNA]</scope>
    <source>
        <strain evidence="1 2">AK16</strain>
    </source>
</reference>
<keyword evidence="2" id="KW-1185">Reference proteome</keyword>
<accession>R1GPW0</accession>
<evidence type="ECO:0000313" key="2">
    <source>
        <dbReference type="Proteomes" id="UP000011223"/>
    </source>
</evidence>
<organism evidence="1 2">
    <name type="scientific">Grimontia indica</name>
    <dbReference type="NCBI Taxonomy" id="1056512"/>
    <lineage>
        <taxon>Bacteria</taxon>
        <taxon>Pseudomonadati</taxon>
        <taxon>Pseudomonadota</taxon>
        <taxon>Gammaproteobacteria</taxon>
        <taxon>Vibrionales</taxon>
        <taxon>Vibrionaceae</taxon>
        <taxon>Grimontia</taxon>
    </lineage>
</organism>
<dbReference type="Pfam" id="PF06042">
    <property type="entry name" value="NTP_transf_6"/>
    <property type="match status" value="1"/>
</dbReference>
<dbReference type="PANTHER" id="PTHR39166:SF1">
    <property type="entry name" value="BLL1166 PROTEIN"/>
    <property type="match status" value="1"/>
</dbReference>
<name>R1GPW0_9GAMM</name>
<dbReference type="eggNOG" id="COG3575">
    <property type="taxonomic scope" value="Bacteria"/>
</dbReference>
<sequence length="181" mass="21151">MQTIIDWIQEDALRMQAIKVVHSLKLPNGYLAAGFVRNLVWDRLHHKENATPLNDVDVIYFNENETDERAYLSYEAKLNALMPALNWQVRNQARMHTRNGDQPYQDILDAMSFWPEQETAVAVRLTDDGVLECVSSFGFESLFALKITPNPKRDITLFHQRIHSKNWLSYWPKLTVEKSFE</sequence>
<dbReference type="Proteomes" id="UP000011223">
    <property type="component" value="Unassembled WGS sequence"/>
</dbReference>
<proteinExistence type="predicted"/>